<name>A0A060SSS9_PYCCI</name>
<protein>
    <submittedName>
        <fullName evidence="2">Uncharacterized protein</fullName>
    </submittedName>
</protein>
<evidence type="ECO:0000313" key="3">
    <source>
        <dbReference type="Proteomes" id="UP000029665"/>
    </source>
</evidence>
<feature type="region of interest" description="Disordered" evidence="1">
    <location>
        <begin position="233"/>
        <end position="309"/>
    </location>
</feature>
<dbReference type="OrthoDB" id="3243413at2759"/>
<feature type="compositionally biased region" description="Polar residues" evidence="1">
    <location>
        <begin position="188"/>
        <end position="207"/>
    </location>
</feature>
<dbReference type="AlphaFoldDB" id="A0A060SSS9"/>
<feature type="compositionally biased region" description="Low complexity" evidence="1">
    <location>
        <begin position="241"/>
        <end position="262"/>
    </location>
</feature>
<dbReference type="Proteomes" id="UP000029665">
    <property type="component" value="Unassembled WGS sequence"/>
</dbReference>
<reference evidence="2" key="1">
    <citation type="submission" date="2014-01" db="EMBL/GenBank/DDBJ databases">
        <title>The genome of the white-rot fungus Pycnoporus cinnabarinus: a basidiomycete model with a versatile arsenal for lignocellulosic biomass breakdown.</title>
        <authorList>
            <person name="Levasseur A."/>
            <person name="Lomascolo A."/>
            <person name="Ruiz-Duenas F.J."/>
            <person name="Uzan E."/>
            <person name="Piumi F."/>
            <person name="Kues U."/>
            <person name="Ram A.F.J."/>
            <person name="Murat C."/>
            <person name="Haon M."/>
            <person name="Benoit I."/>
            <person name="Arfi Y."/>
            <person name="Chevret D."/>
            <person name="Drula E."/>
            <person name="Kwon M.J."/>
            <person name="Gouret P."/>
            <person name="Lesage-Meessen L."/>
            <person name="Lombard V."/>
            <person name="Mariette J."/>
            <person name="Noirot C."/>
            <person name="Park J."/>
            <person name="Patyshakuliyeva A."/>
            <person name="Wieneger R.A.B."/>
            <person name="Wosten H.A.B."/>
            <person name="Martin F."/>
            <person name="Coutinho P.M."/>
            <person name="de Vries R."/>
            <person name="Martinez A.T."/>
            <person name="Klopp C."/>
            <person name="Pontarotti P."/>
            <person name="Henrissat B."/>
            <person name="Record E."/>
        </authorList>
    </citation>
    <scope>NUCLEOTIDE SEQUENCE [LARGE SCALE GENOMIC DNA]</scope>
    <source>
        <strain evidence="2">BRFM137</strain>
    </source>
</reference>
<feature type="region of interest" description="Disordered" evidence="1">
    <location>
        <begin position="366"/>
        <end position="413"/>
    </location>
</feature>
<feature type="compositionally biased region" description="Pro residues" evidence="1">
    <location>
        <begin position="499"/>
        <end position="510"/>
    </location>
</feature>
<gene>
    <name evidence="2" type="ORF">BN946_scf184936.g22</name>
</gene>
<evidence type="ECO:0000313" key="2">
    <source>
        <dbReference type="EMBL" id="CDO77597.1"/>
    </source>
</evidence>
<dbReference type="EMBL" id="CCBP010000459">
    <property type="protein sequence ID" value="CDO77597.1"/>
    <property type="molecule type" value="Genomic_DNA"/>
</dbReference>
<feature type="region of interest" description="Disordered" evidence="1">
    <location>
        <begin position="182"/>
        <end position="217"/>
    </location>
</feature>
<sequence length="529" mass="57278">MPKRAKTPTIEDDAKYLTVVRPYPAHPNMELEDHRREFARWIASCTGAFYLRAFYHKPTSPGSVIIEIDETFPEFKRLLGAHKWSEFLVEPNDEAHFVSKIFYCTWNSDRDVQKNGWKRVDVQDKWFRSKAPSKFVSPYPTTHWCEVPPTSPPPPPEPVPVVGTPEWQAWKERQKTRVVTARTRAVLPSTQTAPPVTSAPSVASTPPISRAASSSGSSVVEPLLRQAWRNATTPVLPPGLLPGITRGNSSSGSSQPSATGSSAWGEPAASNGSTSPLPPPSSAGTSSGDDALPETPRDAGPEQSSMVAGSHVEGAFAALSVDDYEDDMYYSVDGEGAIANRETDVPAGTIDVLYLPRADALIVNNAPGGSGTGKLPANSDDDNDNDNDNDSDNDDEEEEEAKDPGMIGDKKVCPEHNVVCRKGICRVYAAMLREERREEERQKREKERAEAQAKREKAQKKKGKNSFFKPMPSLGPTSPTGSYGGGRAPPPHLLAGAPAPSPTIRAPPPHLIGWTPRRLRPPAGGGSSV</sequence>
<feature type="compositionally biased region" description="Low complexity" evidence="1">
    <location>
        <begin position="472"/>
        <end position="481"/>
    </location>
</feature>
<feature type="compositionally biased region" description="Acidic residues" evidence="1">
    <location>
        <begin position="379"/>
        <end position="401"/>
    </location>
</feature>
<feature type="compositionally biased region" description="Basic and acidic residues" evidence="1">
    <location>
        <begin position="434"/>
        <end position="456"/>
    </location>
</feature>
<accession>A0A060SSS9</accession>
<organism evidence="2 3">
    <name type="scientific">Pycnoporus cinnabarinus</name>
    <name type="common">Cinnabar-red polypore</name>
    <name type="synonym">Trametes cinnabarina</name>
    <dbReference type="NCBI Taxonomy" id="5643"/>
    <lineage>
        <taxon>Eukaryota</taxon>
        <taxon>Fungi</taxon>
        <taxon>Dikarya</taxon>
        <taxon>Basidiomycota</taxon>
        <taxon>Agaricomycotina</taxon>
        <taxon>Agaricomycetes</taxon>
        <taxon>Polyporales</taxon>
        <taxon>Polyporaceae</taxon>
        <taxon>Trametes</taxon>
    </lineage>
</organism>
<evidence type="ECO:0000256" key="1">
    <source>
        <dbReference type="SAM" id="MobiDB-lite"/>
    </source>
</evidence>
<dbReference type="OMA" id="YPLHANM"/>
<feature type="region of interest" description="Disordered" evidence="1">
    <location>
        <begin position="434"/>
        <end position="529"/>
    </location>
</feature>
<proteinExistence type="predicted"/>
<dbReference type="HOGENOM" id="CLU_022953_0_0_1"/>
<keyword evidence="3" id="KW-1185">Reference proteome</keyword>
<comment type="caution">
    <text evidence="2">The sequence shown here is derived from an EMBL/GenBank/DDBJ whole genome shotgun (WGS) entry which is preliminary data.</text>
</comment>